<reference evidence="5 6" key="1">
    <citation type="journal article" date="2015" name="Sci. Rep.">
        <title>Genome of the facultative scuticociliatosis pathogen Pseudocohnilembus persalinus provides insight into its virulence through horizontal gene transfer.</title>
        <authorList>
            <person name="Xiong J."/>
            <person name="Wang G."/>
            <person name="Cheng J."/>
            <person name="Tian M."/>
            <person name="Pan X."/>
            <person name="Warren A."/>
            <person name="Jiang C."/>
            <person name="Yuan D."/>
            <person name="Miao W."/>
        </authorList>
    </citation>
    <scope>NUCLEOTIDE SEQUENCE [LARGE SCALE GENOMIC DNA]</scope>
    <source>
        <strain evidence="5">36N120E</strain>
    </source>
</reference>
<keyword evidence="2" id="KW-0175">Coiled coil</keyword>
<comment type="similarity">
    <text evidence="1">Belongs to the CBF/MAK21 family.</text>
</comment>
<feature type="region of interest" description="Disordered" evidence="3">
    <location>
        <begin position="91"/>
        <end position="124"/>
    </location>
</feature>
<evidence type="ECO:0000313" key="6">
    <source>
        <dbReference type="Proteomes" id="UP000054937"/>
    </source>
</evidence>
<dbReference type="PANTHER" id="PTHR12455:SF0">
    <property type="entry name" value="NUCLEOLAR COMPLEX PROTEIN 4 HOMOLOG"/>
    <property type="match status" value="1"/>
</dbReference>
<dbReference type="EMBL" id="LDAU01000151">
    <property type="protein sequence ID" value="KRX02801.1"/>
    <property type="molecule type" value="Genomic_DNA"/>
</dbReference>
<feature type="coiled-coil region" evidence="2">
    <location>
        <begin position="203"/>
        <end position="231"/>
    </location>
</feature>
<evidence type="ECO:0000256" key="3">
    <source>
        <dbReference type="SAM" id="MobiDB-lite"/>
    </source>
</evidence>
<dbReference type="Proteomes" id="UP000054937">
    <property type="component" value="Unassembled WGS sequence"/>
</dbReference>
<keyword evidence="6" id="KW-1185">Reference proteome</keyword>
<feature type="region of interest" description="Disordered" evidence="3">
    <location>
        <begin position="411"/>
        <end position="443"/>
    </location>
</feature>
<feature type="compositionally biased region" description="Acidic residues" evidence="3">
    <location>
        <begin position="110"/>
        <end position="124"/>
    </location>
</feature>
<accession>A0A0V0QL15</accession>
<evidence type="ECO:0000259" key="4">
    <source>
        <dbReference type="Pfam" id="PF03914"/>
    </source>
</evidence>
<dbReference type="PANTHER" id="PTHR12455">
    <property type="entry name" value="NUCLEOLAR COMPLEX PROTEIN 4"/>
    <property type="match status" value="1"/>
</dbReference>
<feature type="compositionally biased region" description="Polar residues" evidence="3">
    <location>
        <begin position="428"/>
        <end position="438"/>
    </location>
</feature>
<dbReference type="GO" id="GO:0042254">
    <property type="term" value="P:ribosome biogenesis"/>
    <property type="evidence" value="ECO:0007669"/>
    <property type="project" value="InterPro"/>
</dbReference>
<dbReference type="GO" id="GO:0032040">
    <property type="term" value="C:small-subunit processome"/>
    <property type="evidence" value="ECO:0007669"/>
    <property type="project" value="TreeGrafter"/>
</dbReference>
<proteinExistence type="inferred from homology"/>
<feature type="domain" description="CCAAT-binding factor" evidence="4">
    <location>
        <begin position="733"/>
        <end position="880"/>
    </location>
</feature>
<dbReference type="Pfam" id="PF03914">
    <property type="entry name" value="CBF"/>
    <property type="match status" value="1"/>
</dbReference>
<evidence type="ECO:0000313" key="5">
    <source>
        <dbReference type="EMBL" id="KRX02801.1"/>
    </source>
</evidence>
<dbReference type="GO" id="GO:0030692">
    <property type="term" value="C:Noc4p-Nop14p complex"/>
    <property type="evidence" value="ECO:0007669"/>
    <property type="project" value="TreeGrafter"/>
</dbReference>
<gene>
    <name evidence="5" type="ORF">PPERSA_04004</name>
</gene>
<dbReference type="InterPro" id="IPR027193">
    <property type="entry name" value="Noc4"/>
</dbReference>
<evidence type="ECO:0000256" key="2">
    <source>
        <dbReference type="SAM" id="Coils"/>
    </source>
</evidence>
<name>A0A0V0QL15_PSEPJ</name>
<dbReference type="InterPro" id="IPR005612">
    <property type="entry name" value="CCAAT-binding_factor"/>
</dbReference>
<feature type="compositionally biased region" description="Basic and acidic residues" evidence="3">
    <location>
        <begin position="95"/>
        <end position="109"/>
    </location>
</feature>
<comment type="caution">
    <text evidence="5">The sequence shown here is derived from an EMBL/GenBank/DDBJ whole genome shotgun (WGS) entry which is preliminary data.</text>
</comment>
<dbReference type="OrthoDB" id="10263185at2759"/>
<evidence type="ECO:0000256" key="1">
    <source>
        <dbReference type="ARBA" id="ARBA00007797"/>
    </source>
</evidence>
<dbReference type="AlphaFoldDB" id="A0A0V0QL15"/>
<dbReference type="InParanoid" id="A0A0V0QL15"/>
<sequence length="943" mass="111253">MRSQYNIQKPAYFQLSNSGYLQKIQDSLKTTKQVQLQNLIGIAFDGSESKPPKYKQRIENYKENKQKVQIQYKTKQSLKKAKKEMDGFFHNLKKNKNDSSKKDDDHNQDDSDQNLEDDDEEINTEFDLPNKFVTQIKENTRFDELSIEDFQLFWKHYANHKKIKFQQNLLNELVKQVWEKSQKQDQYQKESQIEQQKQYHCVLDFEEEKQLEKIQQLKQKEQETLKIQQKTQQNQLLSDYSLSPLRSQEAAYNFKQQLNKMTIEQKRKQSNISNISQTQQQNSSYSNILNQSNNYNNISIDKKEYENNSKIAGIFKDLYDDEINNQNKEIQEQYYFLKDIQEEQKSSPFPFKYHYSRHKKNKSNSSSFDAVEAEKEMYIGLLRKVFKALILGKKLVQFKSFDSFNIVASQDENQDENKRKNKKKNSEDQQNTEQSNQQDHIKRPPKEIQEFISQKFQAFTSYLLFLAFKPELNDKFRELALKNLIEVSRYHFQNVDSLHGQGINENILLDQGEQQQKKFQSVDIILQQICDKLVQGYTESDAGEVTIVILEYGQQFYDFTYFYMLGLQKSIMKQFKNIKQMEKEEFLTEQIILTENNTSIMVDFPDFINMDLKNTFYVQKASLQSNKNLNNFKQSEELKILLKKRKNNAIKTDQERKKESEIEKQDKILDSLKSYFSNLIFEIIKSLKGNQEAEKMFSNIIVKNVLNNMQNPLIISDYCTESFDNAKDCNLQVQNLSAILVLIGKYGLEYPNYYHKLYRLIGNPQIFKCDYKAKFMKMVETSLKSSKVPLTVQASFIKKFLQISLQQSPNVILWILSIIINTIKRNPTLTKMIDTRDLKMGVKECFDRTENDIYNTNAENSYVWEVKSLQNHYLNEVNKLIDVMGSNLQVTNFLETEPFSDLVYTDLISLSIQTSLKQKSAYKVKTNTAGTGNLNILNLEYFE</sequence>
<organism evidence="5 6">
    <name type="scientific">Pseudocohnilembus persalinus</name>
    <name type="common">Ciliate</name>
    <dbReference type="NCBI Taxonomy" id="266149"/>
    <lineage>
        <taxon>Eukaryota</taxon>
        <taxon>Sar</taxon>
        <taxon>Alveolata</taxon>
        <taxon>Ciliophora</taxon>
        <taxon>Intramacronucleata</taxon>
        <taxon>Oligohymenophorea</taxon>
        <taxon>Scuticociliatia</taxon>
        <taxon>Philasterida</taxon>
        <taxon>Pseudocohnilembidae</taxon>
        <taxon>Pseudocohnilembus</taxon>
    </lineage>
</organism>
<protein>
    <recommendedName>
        <fullName evidence="4">CCAAT-binding factor domain-containing protein</fullName>
    </recommendedName>
</protein>